<dbReference type="InterPro" id="IPR017034">
    <property type="entry name" value="Abi_system_AbiD/AbiF"/>
</dbReference>
<evidence type="ECO:0000313" key="1">
    <source>
        <dbReference type="EMBL" id="KTD73768.1"/>
    </source>
</evidence>
<accession>A0A0W0ZXD5</accession>
<dbReference type="OrthoDB" id="5363652at2"/>
<dbReference type="Proteomes" id="UP000054693">
    <property type="component" value="Unassembled WGS sequence"/>
</dbReference>
<sequence>MCAMTNKTKIKYLKPALSFQEQLKQLKDRGLIVNNEEEALIILSNISYYRLSAYWIPFKKRDKQGNLLNQFQDNIFFENIIELYEFDRKLRLHIMDALERIEISIRTHITYHLAHHYGAFALEKSENFHNKFEHKTWLLQIQNEIIRSKEPFIEHFMDKYEGFPTLPVWMATEVTSFGSLSFLYKGLKNEDKRVIAETQYNLHPKTLANFLHFLTYVRNICAHHGRLWNKELAIRPKLDGLDQAWLPPITPRSDRSFFILLILKYLLNHSDKTQQWAKSYEELILPILAKYKWSASSMGIPNDWQNHPLWN</sequence>
<name>A0A0W0ZXD5_9GAMM</name>
<organism evidence="1 2">
    <name type="scientific">Legionella tucsonensis</name>
    <dbReference type="NCBI Taxonomy" id="40335"/>
    <lineage>
        <taxon>Bacteria</taxon>
        <taxon>Pseudomonadati</taxon>
        <taxon>Pseudomonadota</taxon>
        <taxon>Gammaproteobacteria</taxon>
        <taxon>Legionellales</taxon>
        <taxon>Legionellaceae</taxon>
        <taxon>Legionella</taxon>
    </lineage>
</organism>
<protein>
    <submittedName>
        <fullName evidence="1">AbiD phage protein-like protein</fullName>
    </submittedName>
</protein>
<dbReference type="InterPro" id="IPR011664">
    <property type="entry name" value="Abi_system_AbiD/AbiF-like"/>
</dbReference>
<dbReference type="Pfam" id="PF07751">
    <property type="entry name" value="Abi_2"/>
    <property type="match status" value="1"/>
</dbReference>
<comment type="caution">
    <text evidence="1">The sequence shown here is derived from an EMBL/GenBank/DDBJ whole genome shotgun (WGS) entry which is preliminary data.</text>
</comment>
<proteinExistence type="predicted"/>
<dbReference type="AlphaFoldDB" id="A0A0W0ZXD5"/>
<reference evidence="1 2" key="1">
    <citation type="submission" date="2015-11" db="EMBL/GenBank/DDBJ databases">
        <title>Genomic analysis of 38 Legionella species identifies large and diverse effector repertoires.</title>
        <authorList>
            <person name="Burstein D."/>
            <person name="Amaro F."/>
            <person name="Zusman T."/>
            <person name="Lifshitz Z."/>
            <person name="Cohen O."/>
            <person name="Gilbert J.A."/>
            <person name="Pupko T."/>
            <person name="Shuman H.A."/>
            <person name="Segal G."/>
        </authorList>
    </citation>
    <scope>NUCLEOTIDE SEQUENCE [LARGE SCALE GENOMIC DNA]</scope>
    <source>
        <strain evidence="1 2">ATCC 49180</strain>
    </source>
</reference>
<dbReference type="PATRIC" id="fig|40335.7.peg.1714"/>
<evidence type="ECO:0000313" key="2">
    <source>
        <dbReference type="Proteomes" id="UP000054693"/>
    </source>
</evidence>
<keyword evidence="2" id="KW-1185">Reference proteome</keyword>
<dbReference type="EMBL" id="LNZA01000001">
    <property type="protein sequence ID" value="KTD73768.1"/>
    <property type="molecule type" value="Genomic_DNA"/>
</dbReference>
<dbReference type="PIRSF" id="PIRSF034934">
    <property type="entry name" value="AbiF_AbiD"/>
    <property type="match status" value="1"/>
</dbReference>
<gene>
    <name evidence="1" type="ORF">Ltuc_1615</name>
</gene>
<dbReference type="STRING" id="40335.Ltuc_1615"/>